<feature type="domain" description="Glycosyl transferase family 1" evidence="2">
    <location>
        <begin position="183"/>
        <end position="342"/>
    </location>
</feature>
<dbReference type="SUPFAM" id="SSF53756">
    <property type="entry name" value="UDP-Glycosyltransferase/glycogen phosphorylase"/>
    <property type="match status" value="1"/>
</dbReference>
<keyword evidence="5" id="KW-1185">Reference proteome</keyword>
<evidence type="ECO:0000259" key="3">
    <source>
        <dbReference type="Pfam" id="PF00535"/>
    </source>
</evidence>
<dbReference type="Proteomes" id="UP000054695">
    <property type="component" value="Unassembled WGS sequence"/>
</dbReference>
<dbReference type="PANTHER" id="PTHR46401">
    <property type="entry name" value="GLYCOSYLTRANSFERASE WBBK-RELATED"/>
    <property type="match status" value="1"/>
</dbReference>
<protein>
    <submittedName>
        <fullName evidence="4">Glycosyltransferase</fullName>
    </submittedName>
</protein>
<dbReference type="PATRIC" id="fig|447.4.peg.681"/>
<comment type="caution">
    <text evidence="4">The sequence shown here is derived from an EMBL/GenBank/DDBJ whole genome shotgun (WGS) entry which is preliminary data.</text>
</comment>
<evidence type="ECO:0000313" key="5">
    <source>
        <dbReference type="Proteomes" id="UP000054695"/>
    </source>
</evidence>
<dbReference type="InterPro" id="IPR001173">
    <property type="entry name" value="Glyco_trans_2-like"/>
</dbReference>
<reference evidence="4 5" key="1">
    <citation type="submission" date="2015-11" db="EMBL/GenBank/DDBJ databases">
        <title>Genomic analysis of 38 Legionella species identifies large and diverse effector repertoires.</title>
        <authorList>
            <person name="Burstein D."/>
            <person name="Amaro F."/>
            <person name="Zusman T."/>
            <person name="Lifshitz Z."/>
            <person name="Cohen O."/>
            <person name="Gilbert J.A."/>
            <person name="Pupko T."/>
            <person name="Shuman H.A."/>
            <person name="Segal G."/>
        </authorList>
    </citation>
    <scope>NUCLEOTIDE SEQUENCE [LARGE SCALE GENOMIC DNA]</scope>
    <source>
        <strain evidence="4 5">WIGA</strain>
    </source>
</reference>
<dbReference type="AlphaFoldDB" id="A0A0W0RYZ9"/>
<dbReference type="Gene3D" id="3.90.550.10">
    <property type="entry name" value="Spore Coat Polysaccharide Biosynthesis Protein SpsA, Chain A"/>
    <property type="match status" value="1"/>
</dbReference>
<evidence type="ECO:0000259" key="2">
    <source>
        <dbReference type="Pfam" id="PF00534"/>
    </source>
</evidence>
<gene>
    <name evidence="4" type="ORF">Lboz_0635</name>
</gene>
<dbReference type="Gene3D" id="3.40.50.2000">
    <property type="entry name" value="Glycogen Phosphorylase B"/>
    <property type="match status" value="2"/>
</dbReference>
<feature type="domain" description="Glycosyltransferase 2-like" evidence="3">
    <location>
        <begin position="385"/>
        <end position="540"/>
    </location>
</feature>
<dbReference type="PANTHER" id="PTHR46401:SF2">
    <property type="entry name" value="GLYCOSYLTRANSFERASE WBBK-RELATED"/>
    <property type="match status" value="1"/>
</dbReference>
<dbReference type="OrthoDB" id="396512at2"/>
<dbReference type="EMBL" id="LNXU01000006">
    <property type="protein sequence ID" value="KTC76248.1"/>
    <property type="molecule type" value="Genomic_DNA"/>
</dbReference>
<dbReference type="SUPFAM" id="SSF53448">
    <property type="entry name" value="Nucleotide-diphospho-sugar transferases"/>
    <property type="match status" value="1"/>
</dbReference>
<dbReference type="STRING" id="447.Lboz_0635"/>
<dbReference type="InterPro" id="IPR001296">
    <property type="entry name" value="Glyco_trans_1"/>
</dbReference>
<dbReference type="InterPro" id="IPR029044">
    <property type="entry name" value="Nucleotide-diphossugar_trans"/>
</dbReference>
<proteinExistence type="predicted"/>
<evidence type="ECO:0000256" key="1">
    <source>
        <dbReference type="ARBA" id="ARBA00022679"/>
    </source>
</evidence>
<dbReference type="Pfam" id="PF00534">
    <property type="entry name" value="Glycos_transf_1"/>
    <property type="match status" value="1"/>
</dbReference>
<sequence>MIIGIELRQLVIGASGGISQLVKGVCEPMFTLYPEHQFLVFCTPFNRAMLECHADNVRYFTLSSATFFSDLDRIATENNLDVLFRTYPMEDTLQFPLNKQIFLIPDIQHEAYPEFFSEQTLRSRRAAFSKALTKAGAIGTISEFAKKTLYDFSETKCNDIFLMEPSLQKVHSLTTTEDCLTDKEKALIPKTPFFMFPANIWKHKNHIRLLQAFRLLLKNNPDLAVSLVLTGNREGWKELHKNNKDLPVVHLGFIRPEFFRILMERAQALVFFTLYEGFGIPLLEAFNTGTPVLCSNTTSLPEVGGNAVITCSPLDISAMANAMGEILQNNELRETLIQRGKARLNAYSWERSAHNLFAACTRVAEKARQKVLYEESTSKNVPLVSIITPSFNQGRFLKRTIDSVLSQDYPHIEYIVIDGGSTDDSVDILSSYTDRFFWISEPDNGQTHAINKGIKRAKGEILAYLNSDDVLTPGAIRKVVDFFLNHPHCDMVYGQADYIDEHDNIIGTYKTDEYSFNRLSQDCMICQPAAFWRRRVVEKIGFFDEQLHFVMDYDYWLRIAKARMDIQFLHEKLSCSRLYPETKTLSGRIKIYQEIFSICKHHIGYTHLNYYQGYWHHLIYEKKNAISQIVRLLSIKSLHLPVSKLHYHWSRRTQGFSNLAKKIKEFGTSALKKILFINKTSSSPKSNISGFFSDNWLSKEFSCNSSKRAVGEILYIGGVTPMNSTMLIMAGKKRVGQFQFTAHQYQQVSIPNELVDNKRIYIQFTESLIDAAGRELAFLLHDTNFFSEQDTWVT</sequence>
<organism evidence="4 5">
    <name type="scientific">Legionella bozemanae</name>
    <name type="common">Fluoribacter bozemanae</name>
    <dbReference type="NCBI Taxonomy" id="447"/>
    <lineage>
        <taxon>Bacteria</taxon>
        <taxon>Pseudomonadati</taxon>
        <taxon>Pseudomonadota</taxon>
        <taxon>Gammaproteobacteria</taxon>
        <taxon>Legionellales</taxon>
        <taxon>Legionellaceae</taxon>
        <taxon>Legionella</taxon>
    </lineage>
</organism>
<dbReference type="RefSeq" id="WP_058458328.1">
    <property type="nucleotide sequence ID" value="NZ_CAAAIY010000001.1"/>
</dbReference>
<evidence type="ECO:0000313" key="4">
    <source>
        <dbReference type="EMBL" id="KTC76248.1"/>
    </source>
</evidence>
<keyword evidence="1 4" id="KW-0808">Transferase</keyword>
<name>A0A0W0RYZ9_LEGBO</name>
<dbReference type="GO" id="GO:0016757">
    <property type="term" value="F:glycosyltransferase activity"/>
    <property type="evidence" value="ECO:0007669"/>
    <property type="project" value="InterPro"/>
</dbReference>
<dbReference type="CDD" id="cd03809">
    <property type="entry name" value="GT4_MtfB-like"/>
    <property type="match status" value="1"/>
</dbReference>
<dbReference type="CDD" id="cd06433">
    <property type="entry name" value="GT_2_WfgS_like"/>
    <property type="match status" value="1"/>
</dbReference>
<accession>A0A0W0RYZ9</accession>
<dbReference type="Pfam" id="PF00535">
    <property type="entry name" value="Glycos_transf_2"/>
    <property type="match status" value="1"/>
</dbReference>